<keyword evidence="3" id="KW-1185">Reference proteome</keyword>
<organism evidence="2 3">
    <name type="scientific">Lasiosphaeria ovina</name>
    <dbReference type="NCBI Taxonomy" id="92902"/>
    <lineage>
        <taxon>Eukaryota</taxon>
        <taxon>Fungi</taxon>
        <taxon>Dikarya</taxon>
        <taxon>Ascomycota</taxon>
        <taxon>Pezizomycotina</taxon>
        <taxon>Sordariomycetes</taxon>
        <taxon>Sordariomycetidae</taxon>
        <taxon>Sordariales</taxon>
        <taxon>Lasiosphaeriaceae</taxon>
        <taxon>Lasiosphaeria</taxon>
    </lineage>
</organism>
<protein>
    <submittedName>
        <fullName evidence="2">Uncharacterized protein</fullName>
    </submittedName>
</protein>
<accession>A0AAE0K6P8</accession>
<dbReference type="AlphaFoldDB" id="A0AAE0K6P8"/>
<reference evidence="2" key="1">
    <citation type="journal article" date="2023" name="Mol. Phylogenet. Evol.">
        <title>Genome-scale phylogeny and comparative genomics of the fungal order Sordariales.</title>
        <authorList>
            <person name="Hensen N."/>
            <person name="Bonometti L."/>
            <person name="Westerberg I."/>
            <person name="Brannstrom I.O."/>
            <person name="Guillou S."/>
            <person name="Cros-Aarteil S."/>
            <person name="Calhoun S."/>
            <person name="Haridas S."/>
            <person name="Kuo A."/>
            <person name="Mondo S."/>
            <person name="Pangilinan J."/>
            <person name="Riley R."/>
            <person name="LaButti K."/>
            <person name="Andreopoulos B."/>
            <person name="Lipzen A."/>
            <person name="Chen C."/>
            <person name="Yan M."/>
            <person name="Daum C."/>
            <person name="Ng V."/>
            <person name="Clum A."/>
            <person name="Steindorff A."/>
            <person name="Ohm R.A."/>
            <person name="Martin F."/>
            <person name="Silar P."/>
            <person name="Natvig D.O."/>
            <person name="Lalanne C."/>
            <person name="Gautier V."/>
            <person name="Ament-Velasquez S.L."/>
            <person name="Kruys A."/>
            <person name="Hutchinson M.I."/>
            <person name="Powell A.J."/>
            <person name="Barry K."/>
            <person name="Miller A.N."/>
            <person name="Grigoriev I.V."/>
            <person name="Debuchy R."/>
            <person name="Gladieux P."/>
            <person name="Hiltunen Thoren M."/>
            <person name="Johannesson H."/>
        </authorList>
    </citation>
    <scope>NUCLEOTIDE SEQUENCE</scope>
    <source>
        <strain evidence="2">CBS 958.72</strain>
    </source>
</reference>
<feature type="compositionally biased region" description="Polar residues" evidence="1">
    <location>
        <begin position="431"/>
        <end position="448"/>
    </location>
</feature>
<dbReference type="EMBL" id="JAULSN010000005">
    <property type="protein sequence ID" value="KAK3371046.1"/>
    <property type="molecule type" value="Genomic_DNA"/>
</dbReference>
<evidence type="ECO:0000256" key="1">
    <source>
        <dbReference type="SAM" id="MobiDB-lite"/>
    </source>
</evidence>
<proteinExistence type="predicted"/>
<dbReference type="Proteomes" id="UP001287356">
    <property type="component" value="Unassembled WGS sequence"/>
</dbReference>
<comment type="caution">
    <text evidence="2">The sequence shown here is derived from an EMBL/GenBank/DDBJ whole genome shotgun (WGS) entry which is preliminary data.</text>
</comment>
<feature type="region of interest" description="Disordered" evidence="1">
    <location>
        <begin position="365"/>
        <end position="482"/>
    </location>
</feature>
<sequence length="511" mass="53478">MSTSTSPPITTATPSIADAEKFIEDAWLNQELQDEFLKASAAGGDMTAWFTSKGYNTSLPEVSYVWDAWSNKSLTSFSGTYNTFLNGQSGGPTVTVAAGSVTVNDVALVGYTFTNGTLAWTADKNTSSGSLTFVSFVDLNLGPGTALPTGPNVYIGPQFKGQFAPFGSYPAGGQPNIYGRVGRFPADFASEITSDPNSTVDHALPSAGSALAQWADTYSINSYDASSKTWVSTSDTLVIGTDGSLEYNGTAITTFSFVSEFLKIDAGTGGNTFNLHAAFLSTDHSTSADPYTGNQFWGHKWAAGATEPTGGPNIMGTVGGAPASNPPPGFTVLTWLTRLVGFSFLIFQIVHALRQERAQRDLLREVRDRANDQNDIDPNETGPRGERAPPPSPASGRSEAGDDSDPSESDHDDNNSDAGGSELDPADQQEKNGLTNSVKNGVGQQVNGDVNKGNGESGGGEDPANEDPAGGDGPMDAGPFDLRTNGGLFKGVKLDSGDMTGFDDVIPDGFE</sequence>
<feature type="region of interest" description="Disordered" evidence="1">
    <location>
        <begin position="492"/>
        <end position="511"/>
    </location>
</feature>
<gene>
    <name evidence="2" type="ORF">B0T24DRAFT_680173</name>
</gene>
<reference evidence="2" key="2">
    <citation type="submission" date="2023-06" db="EMBL/GenBank/DDBJ databases">
        <authorList>
            <consortium name="Lawrence Berkeley National Laboratory"/>
            <person name="Haridas S."/>
            <person name="Hensen N."/>
            <person name="Bonometti L."/>
            <person name="Westerberg I."/>
            <person name="Brannstrom I.O."/>
            <person name="Guillou S."/>
            <person name="Cros-Aarteil S."/>
            <person name="Calhoun S."/>
            <person name="Kuo A."/>
            <person name="Mondo S."/>
            <person name="Pangilinan J."/>
            <person name="Riley R."/>
            <person name="Labutti K."/>
            <person name="Andreopoulos B."/>
            <person name="Lipzen A."/>
            <person name="Chen C."/>
            <person name="Yanf M."/>
            <person name="Daum C."/>
            <person name="Ng V."/>
            <person name="Clum A."/>
            <person name="Steindorff A."/>
            <person name="Ohm R."/>
            <person name="Martin F."/>
            <person name="Silar P."/>
            <person name="Natvig D."/>
            <person name="Lalanne C."/>
            <person name="Gautier V."/>
            <person name="Ament-Velasquez S.L."/>
            <person name="Kruys A."/>
            <person name="Hutchinson M.I."/>
            <person name="Powell A.J."/>
            <person name="Barry K."/>
            <person name="Miller A.N."/>
            <person name="Grigoriev I.V."/>
            <person name="Debuchy R."/>
            <person name="Gladieux P."/>
            <person name="Thoren M.H."/>
            <person name="Johannesson H."/>
        </authorList>
    </citation>
    <scope>NUCLEOTIDE SEQUENCE</scope>
    <source>
        <strain evidence="2">CBS 958.72</strain>
    </source>
</reference>
<evidence type="ECO:0000313" key="3">
    <source>
        <dbReference type="Proteomes" id="UP001287356"/>
    </source>
</evidence>
<name>A0AAE0K6P8_9PEZI</name>
<evidence type="ECO:0000313" key="2">
    <source>
        <dbReference type="EMBL" id="KAK3371046.1"/>
    </source>
</evidence>